<dbReference type="EMBL" id="CAADFP010000006">
    <property type="protein sequence ID" value="VFK23598.1"/>
    <property type="molecule type" value="Genomic_DNA"/>
</dbReference>
<dbReference type="EMBL" id="CAADFM010000292">
    <property type="protein sequence ID" value="VFK21206.1"/>
    <property type="molecule type" value="Genomic_DNA"/>
</dbReference>
<feature type="domain" description="Prokaryotic YEATS" evidence="1">
    <location>
        <begin position="32"/>
        <end position="89"/>
    </location>
</feature>
<organism evidence="3">
    <name type="scientific">Candidatus Kentrum sp. LPFa</name>
    <dbReference type="NCBI Taxonomy" id="2126335"/>
    <lineage>
        <taxon>Bacteria</taxon>
        <taxon>Pseudomonadati</taxon>
        <taxon>Pseudomonadota</taxon>
        <taxon>Gammaproteobacteria</taxon>
        <taxon>Candidatus Kentrum</taxon>
    </lineage>
</organism>
<evidence type="ECO:0000313" key="3">
    <source>
        <dbReference type="EMBL" id="VFK23598.1"/>
    </source>
</evidence>
<dbReference type="InterPro" id="IPR046888">
    <property type="entry name" value="pYEATS"/>
</dbReference>
<gene>
    <name evidence="2" type="ORF">BECKLPF1236A_GA0070988_102923</name>
    <name evidence="3" type="ORF">BECKLPF1236C_GA0070990_1000633</name>
</gene>
<evidence type="ECO:0000259" key="1">
    <source>
        <dbReference type="Pfam" id="PF20305"/>
    </source>
</evidence>
<evidence type="ECO:0000313" key="2">
    <source>
        <dbReference type="EMBL" id="VFK21206.1"/>
    </source>
</evidence>
<sequence length="123" mass="14240">MQQTPQIEASFILDNDGKPKRKLSEKHKHYEVQLSVKDVPGDTYAVTYFLHPTYYNSVREVRDRDSNFAEDLTSYGDYEIQAKIRSSEYPLPLRRNLYEALAETYTGNTDTGILQALTDIKEN</sequence>
<name>A0A450X2V2_9GAMM</name>
<proteinExistence type="predicted"/>
<protein>
    <recommendedName>
        <fullName evidence="1">Prokaryotic YEATS domain-containing protein</fullName>
    </recommendedName>
</protein>
<dbReference type="Pfam" id="PF20305">
    <property type="entry name" value="pYEATS"/>
    <property type="match status" value="1"/>
</dbReference>
<dbReference type="AlphaFoldDB" id="A0A450X2V2"/>
<accession>A0A450X2V2</accession>
<reference evidence="3" key="1">
    <citation type="submission" date="2019-02" db="EMBL/GenBank/DDBJ databases">
        <authorList>
            <person name="Gruber-Vodicka R. H."/>
            <person name="Seah K. B. B."/>
        </authorList>
    </citation>
    <scope>NUCLEOTIDE SEQUENCE</scope>
    <source>
        <strain evidence="2">BECK_S312</strain>
        <strain evidence="3">BECK_S426</strain>
    </source>
</reference>